<comment type="caution">
    <text evidence="10">The sequence shown here is derived from an EMBL/GenBank/DDBJ whole genome shotgun (WGS) entry which is preliminary data.</text>
</comment>
<feature type="transmembrane region" description="Helical" evidence="8">
    <location>
        <begin position="20"/>
        <end position="50"/>
    </location>
</feature>
<dbReference type="Proteomes" id="UP000663854">
    <property type="component" value="Unassembled WGS sequence"/>
</dbReference>
<dbReference type="InterPro" id="IPR017452">
    <property type="entry name" value="GPCR_Rhodpsn_7TM"/>
</dbReference>
<accession>A0A813WPZ9</accession>
<dbReference type="EMBL" id="CAJNOH010000089">
    <property type="protein sequence ID" value="CAF0856882.1"/>
    <property type="molecule type" value="Genomic_DNA"/>
</dbReference>
<reference evidence="10" key="1">
    <citation type="submission" date="2021-02" db="EMBL/GenBank/DDBJ databases">
        <authorList>
            <person name="Nowell W R."/>
        </authorList>
    </citation>
    <scope>NUCLEOTIDE SEQUENCE</scope>
</reference>
<dbReference type="GO" id="GO:0016020">
    <property type="term" value="C:membrane"/>
    <property type="evidence" value="ECO:0007669"/>
    <property type="project" value="UniProtKB-SubCell"/>
</dbReference>
<proteinExistence type="predicted"/>
<dbReference type="EMBL" id="CAJNOL010003635">
    <property type="protein sequence ID" value="CAF1569428.1"/>
    <property type="molecule type" value="Genomic_DNA"/>
</dbReference>
<evidence type="ECO:0000256" key="5">
    <source>
        <dbReference type="ARBA" id="ARBA00023136"/>
    </source>
</evidence>
<feature type="transmembrane region" description="Helical" evidence="8">
    <location>
        <begin position="215"/>
        <end position="240"/>
    </location>
</feature>
<keyword evidence="13" id="KW-1185">Reference proteome</keyword>
<evidence type="ECO:0000313" key="10">
    <source>
        <dbReference type="EMBL" id="CAF0856882.1"/>
    </source>
</evidence>
<protein>
    <recommendedName>
        <fullName evidence="9">G-protein coupled receptors family 1 profile domain-containing protein</fullName>
    </recommendedName>
</protein>
<feature type="transmembrane region" description="Helical" evidence="8">
    <location>
        <begin position="62"/>
        <end position="84"/>
    </location>
</feature>
<feature type="domain" description="G-protein coupled receptors family 1 profile" evidence="9">
    <location>
        <begin position="39"/>
        <end position="342"/>
    </location>
</feature>
<evidence type="ECO:0000256" key="4">
    <source>
        <dbReference type="ARBA" id="ARBA00023040"/>
    </source>
</evidence>
<gene>
    <name evidence="11" type="ORF">JXQ802_LOCUS45063</name>
    <name evidence="10" type="ORF">PYM288_LOCUS7354</name>
</gene>
<dbReference type="GO" id="GO:0004930">
    <property type="term" value="F:G protein-coupled receptor activity"/>
    <property type="evidence" value="ECO:0007669"/>
    <property type="project" value="UniProtKB-KW"/>
</dbReference>
<organism evidence="10 12">
    <name type="scientific">Rotaria sordida</name>
    <dbReference type="NCBI Taxonomy" id="392033"/>
    <lineage>
        <taxon>Eukaryota</taxon>
        <taxon>Metazoa</taxon>
        <taxon>Spiralia</taxon>
        <taxon>Gnathifera</taxon>
        <taxon>Rotifera</taxon>
        <taxon>Eurotatoria</taxon>
        <taxon>Bdelloidea</taxon>
        <taxon>Philodinida</taxon>
        <taxon>Philodinidae</taxon>
        <taxon>Rotaria</taxon>
    </lineage>
</organism>
<dbReference type="SUPFAM" id="SSF81321">
    <property type="entry name" value="Family A G protein-coupled receptor-like"/>
    <property type="match status" value="1"/>
</dbReference>
<evidence type="ECO:0000256" key="8">
    <source>
        <dbReference type="SAM" id="Phobius"/>
    </source>
</evidence>
<dbReference type="InterPro" id="IPR000276">
    <property type="entry name" value="GPCR_Rhodpsn"/>
</dbReference>
<keyword evidence="6" id="KW-0675">Receptor</keyword>
<evidence type="ECO:0000256" key="7">
    <source>
        <dbReference type="ARBA" id="ARBA00023224"/>
    </source>
</evidence>
<feature type="transmembrane region" description="Helical" evidence="8">
    <location>
        <begin position="274"/>
        <end position="297"/>
    </location>
</feature>
<dbReference type="PANTHER" id="PTHR24235">
    <property type="entry name" value="NEUROPEPTIDE Y RECEPTOR"/>
    <property type="match status" value="1"/>
</dbReference>
<feature type="transmembrane region" description="Helical" evidence="8">
    <location>
        <begin position="104"/>
        <end position="126"/>
    </location>
</feature>
<evidence type="ECO:0000256" key="3">
    <source>
        <dbReference type="ARBA" id="ARBA00022989"/>
    </source>
</evidence>
<feature type="transmembrane region" description="Helical" evidence="8">
    <location>
        <begin position="324"/>
        <end position="345"/>
    </location>
</feature>
<keyword evidence="4" id="KW-0297">G-protein coupled receptor</keyword>
<dbReference type="Gene3D" id="1.20.1070.10">
    <property type="entry name" value="Rhodopsin 7-helix transmembrane proteins"/>
    <property type="match status" value="1"/>
</dbReference>
<comment type="subcellular location">
    <subcellularLocation>
        <location evidence="1">Membrane</location>
        <topology evidence="1">Multi-pass membrane protein</topology>
    </subcellularLocation>
</comment>
<sequence>MTNLTSFDSLLPEFESLPRWLLIPFVIISIIESIIGVIGNILVILILLFFGKSNTLQALHNCFIINLALSDFVLCLFTMPLNTYRSLYIYMAFPPAFCKLADSFPAINICVSSLTIVTISIYRYLLVYYPHKQSIGTLSTCIIMISIWLLAICAASPLFIYSRSIPAYDESLIDTLVKDICTESLDNSCETKYSIAYKRLHVCHESWPKQSELHLLYTIFMLFLQFILPIFIICITYYQIMVKLRERFRFRFLMKRHNIASLRHEIRRQRRNNVLLLLIVSLYAISWLPFNISYILFTYANRFHVAGDIHSLSDQKSNELSKYFPLRFLICMISAITNPFLYSYFNETFKDGLQKLFSSCCPRINREINQISFDTTICSTNQINLDKISLHNRQSNLLYNQPLKIFNGNLKHNSSVSRLTNDQSTKLTILSSTNFPTSISSAM</sequence>
<dbReference type="PRINTS" id="PR00237">
    <property type="entry name" value="GPCRRHODOPSN"/>
</dbReference>
<keyword evidence="2 8" id="KW-0812">Transmembrane</keyword>
<evidence type="ECO:0000256" key="1">
    <source>
        <dbReference type="ARBA" id="ARBA00004141"/>
    </source>
</evidence>
<name>A0A813WPZ9_9BILA</name>
<dbReference type="Pfam" id="PF00001">
    <property type="entry name" value="7tm_1"/>
    <property type="match status" value="1"/>
</dbReference>
<evidence type="ECO:0000313" key="13">
    <source>
        <dbReference type="Proteomes" id="UP000663870"/>
    </source>
</evidence>
<keyword evidence="5 8" id="KW-0472">Membrane</keyword>
<dbReference type="SMART" id="SM01381">
    <property type="entry name" value="7TM_GPCR_Srsx"/>
    <property type="match status" value="1"/>
</dbReference>
<evidence type="ECO:0000259" key="9">
    <source>
        <dbReference type="PROSITE" id="PS50262"/>
    </source>
</evidence>
<dbReference type="PANTHER" id="PTHR24235:SF12">
    <property type="entry name" value="G-PROTEIN COUPLED RECEPTORS FAMILY 1 PROFILE DOMAIN-CONTAINING PROTEIN"/>
    <property type="match status" value="1"/>
</dbReference>
<evidence type="ECO:0000256" key="6">
    <source>
        <dbReference type="ARBA" id="ARBA00023170"/>
    </source>
</evidence>
<keyword evidence="3 8" id="KW-1133">Transmembrane helix</keyword>
<dbReference type="Proteomes" id="UP000663870">
    <property type="component" value="Unassembled WGS sequence"/>
</dbReference>
<evidence type="ECO:0000313" key="11">
    <source>
        <dbReference type="EMBL" id="CAF1569428.1"/>
    </source>
</evidence>
<evidence type="ECO:0000313" key="12">
    <source>
        <dbReference type="Proteomes" id="UP000663854"/>
    </source>
</evidence>
<feature type="transmembrane region" description="Helical" evidence="8">
    <location>
        <begin position="138"/>
        <end position="161"/>
    </location>
</feature>
<dbReference type="PROSITE" id="PS50262">
    <property type="entry name" value="G_PROTEIN_RECEP_F1_2"/>
    <property type="match status" value="1"/>
</dbReference>
<dbReference type="AlphaFoldDB" id="A0A813WPZ9"/>
<keyword evidence="7" id="KW-0807">Transducer</keyword>
<evidence type="ECO:0000256" key="2">
    <source>
        <dbReference type="ARBA" id="ARBA00022692"/>
    </source>
</evidence>